<accession>A0A645IVY8</accession>
<protein>
    <submittedName>
        <fullName evidence="2">Uncharacterized protein</fullName>
    </submittedName>
</protein>
<sequence length="159" mass="17820">MLQLLDWHIATRLGCQRAGETAALCSRQQVADSVAPRLVLALPMAGPFILGAHRMHHPHRLAVVNVVILRTQIAHAAQHLLGTLLGFVARQLALGLAGMKISHRRRCNVHRCTQDCLAILKQLRTQVRDLEGGQRQHADHRDGDRNQQPRLQAHRIEHV</sequence>
<gene>
    <name evidence="2" type="ORF">SDC9_202979</name>
</gene>
<feature type="compositionally biased region" description="Basic and acidic residues" evidence="1">
    <location>
        <begin position="130"/>
        <end position="147"/>
    </location>
</feature>
<evidence type="ECO:0000256" key="1">
    <source>
        <dbReference type="SAM" id="MobiDB-lite"/>
    </source>
</evidence>
<feature type="region of interest" description="Disordered" evidence="1">
    <location>
        <begin position="130"/>
        <end position="159"/>
    </location>
</feature>
<comment type="caution">
    <text evidence="2">The sequence shown here is derived from an EMBL/GenBank/DDBJ whole genome shotgun (WGS) entry which is preliminary data.</text>
</comment>
<proteinExistence type="predicted"/>
<organism evidence="2">
    <name type="scientific">bioreactor metagenome</name>
    <dbReference type="NCBI Taxonomy" id="1076179"/>
    <lineage>
        <taxon>unclassified sequences</taxon>
        <taxon>metagenomes</taxon>
        <taxon>ecological metagenomes</taxon>
    </lineage>
</organism>
<evidence type="ECO:0000313" key="2">
    <source>
        <dbReference type="EMBL" id="MPN55297.1"/>
    </source>
</evidence>
<dbReference type="EMBL" id="VSSQ01124369">
    <property type="protein sequence ID" value="MPN55297.1"/>
    <property type="molecule type" value="Genomic_DNA"/>
</dbReference>
<name>A0A645IVY8_9ZZZZ</name>
<dbReference type="AlphaFoldDB" id="A0A645IVY8"/>
<reference evidence="2" key="1">
    <citation type="submission" date="2019-08" db="EMBL/GenBank/DDBJ databases">
        <authorList>
            <person name="Kucharzyk K."/>
            <person name="Murdoch R.W."/>
            <person name="Higgins S."/>
            <person name="Loffler F."/>
        </authorList>
    </citation>
    <scope>NUCLEOTIDE SEQUENCE</scope>
</reference>